<dbReference type="EMBL" id="SOYS01000004">
    <property type="protein sequence ID" value="NIY48160.1"/>
    <property type="molecule type" value="Genomic_DNA"/>
</dbReference>
<sequence>MAFQSQQFIDDTAWQTPFRRAEPSLADELRDHFTSHRAWFNDTVKLNEPAPDKALTFYQ</sequence>
<gene>
    <name evidence="1" type="ORF">E2L00_11635</name>
</gene>
<reference evidence="1 2" key="1">
    <citation type="journal article" date="2020" name="Microorganisms">
        <title>Polyphasic Characterisation of Cedecea colo sp. nov., a New Enteric Bacterium Isolated from the Koala Hindgut.</title>
        <authorList>
            <person name="Boath J.M."/>
            <person name="Dakhal S."/>
            <person name="Van T.T.H."/>
            <person name="Moore R.J."/>
            <person name="Dekiwadia C."/>
            <person name="Macreadie I.G."/>
        </authorList>
    </citation>
    <scope>NUCLEOTIDE SEQUENCE [LARGE SCALE GENOMIC DNA]</scope>
    <source>
        <strain evidence="1 2">ZA</strain>
    </source>
</reference>
<keyword evidence="2" id="KW-1185">Reference proteome</keyword>
<protein>
    <submittedName>
        <fullName evidence="1">Uncharacterized protein</fullName>
    </submittedName>
</protein>
<accession>A0ABX0VP99</accession>
<name>A0ABX0VP99_9ENTR</name>
<organism evidence="1 2">
    <name type="scientific">Cedecea colo</name>
    <dbReference type="NCBI Taxonomy" id="2552946"/>
    <lineage>
        <taxon>Bacteria</taxon>
        <taxon>Pseudomonadati</taxon>
        <taxon>Pseudomonadota</taxon>
        <taxon>Gammaproteobacteria</taxon>
        <taxon>Enterobacterales</taxon>
        <taxon>Enterobacteriaceae</taxon>
        <taxon>Cedecea</taxon>
    </lineage>
</organism>
<comment type="caution">
    <text evidence="1">The sequence shown here is derived from an EMBL/GenBank/DDBJ whole genome shotgun (WGS) entry which is preliminary data.</text>
</comment>
<proteinExistence type="predicted"/>
<evidence type="ECO:0000313" key="2">
    <source>
        <dbReference type="Proteomes" id="UP000697927"/>
    </source>
</evidence>
<dbReference type="RefSeq" id="WP_167611413.1">
    <property type="nucleotide sequence ID" value="NZ_SOYS01000004.1"/>
</dbReference>
<dbReference type="Proteomes" id="UP000697927">
    <property type="component" value="Unassembled WGS sequence"/>
</dbReference>
<evidence type="ECO:0000313" key="1">
    <source>
        <dbReference type="EMBL" id="NIY48160.1"/>
    </source>
</evidence>